<dbReference type="RefSeq" id="WP_185658383.1">
    <property type="nucleotide sequence ID" value="NZ_CAWPOO010000001.1"/>
</dbReference>
<feature type="domain" description="Cytochrome c" evidence="5">
    <location>
        <begin position="97"/>
        <end position="184"/>
    </location>
</feature>
<dbReference type="GO" id="GO:0009055">
    <property type="term" value="F:electron transfer activity"/>
    <property type="evidence" value="ECO:0007669"/>
    <property type="project" value="InterPro"/>
</dbReference>
<dbReference type="PANTHER" id="PTHR40394">
    <property type="entry name" value="LIPOPROTEIN-RELATED"/>
    <property type="match status" value="1"/>
</dbReference>
<dbReference type="InterPro" id="IPR036909">
    <property type="entry name" value="Cyt_c-like_dom_sf"/>
</dbReference>
<accession>A0A7X1B2V2</accession>
<gene>
    <name evidence="6" type="ORF">H5P27_00285</name>
</gene>
<name>A0A7X1B2V2_9BACT</name>
<evidence type="ECO:0000256" key="3">
    <source>
        <dbReference type="ARBA" id="ARBA00023004"/>
    </source>
</evidence>
<organism evidence="6 7">
    <name type="scientific">Pelagicoccus albus</name>
    <dbReference type="NCBI Taxonomy" id="415222"/>
    <lineage>
        <taxon>Bacteria</taxon>
        <taxon>Pseudomonadati</taxon>
        <taxon>Verrucomicrobiota</taxon>
        <taxon>Opitutia</taxon>
        <taxon>Puniceicoccales</taxon>
        <taxon>Pelagicoccaceae</taxon>
        <taxon>Pelagicoccus</taxon>
    </lineage>
</organism>
<dbReference type="GO" id="GO:0020037">
    <property type="term" value="F:heme binding"/>
    <property type="evidence" value="ECO:0007669"/>
    <property type="project" value="InterPro"/>
</dbReference>
<dbReference type="SUPFAM" id="SSF46626">
    <property type="entry name" value="Cytochrome c"/>
    <property type="match status" value="1"/>
</dbReference>
<dbReference type="AlphaFoldDB" id="A0A7X1B2V2"/>
<dbReference type="Pfam" id="PF13442">
    <property type="entry name" value="Cytochrome_CBB3"/>
    <property type="match status" value="1"/>
</dbReference>
<comment type="caution">
    <text evidence="6">The sequence shown here is derived from an EMBL/GenBank/DDBJ whole genome shotgun (WGS) entry which is preliminary data.</text>
</comment>
<evidence type="ECO:0000256" key="1">
    <source>
        <dbReference type="ARBA" id="ARBA00022617"/>
    </source>
</evidence>
<keyword evidence="7" id="KW-1185">Reference proteome</keyword>
<dbReference type="EMBL" id="JACHVC010000001">
    <property type="protein sequence ID" value="MBC2604487.1"/>
    <property type="molecule type" value="Genomic_DNA"/>
</dbReference>
<dbReference type="PANTHER" id="PTHR40394:SF2">
    <property type="entry name" value="QUINOL:CYTOCHROME C OXIDOREDUCTASE MEMBRANE PROTEIN"/>
    <property type="match status" value="1"/>
</dbReference>
<dbReference type="Proteomes" id="UP000526501">
    <property type="component" value="Unassembled WGS sequence"/>
</dbReference>
<keyword evidence="1 4" id="KW-0349">Heme</keyword>
<keyword evidence="2 4" id="KW-0479">Metal-binding</keyword>
<proteinExistence type="predicted"/>
<dbReference type="InterPro" id="IPR009056">
    <property type="entry name" value="Cyt_c-like_dom"/>
</dbReference>
<evidence type="ECO:0000256" key="2">
    <source>
        <dbReference type="ARBA" id="ARBA00022723"/>
    </source>
</evidence>
<evidence type="ECO:0000313" key="6">
    <source>
        <dbReference type="EMBL" id="MBC2604487.1"/>
    </source>
</evidence>
<evidence type="ECO:0000259" key="5">
    <source>
        <dbReference type="PROSITE" id="PS51007"/>
    </source>
</evidence>
<sequence>MRYVYLIFIFAVIATVSVLGFRGTKTTKNPLEIFPDMDRMPKYHPQAESSFFADGRTDRLPVAGTVARGTFIEDTYMASGKQGDAYGNGFPIEVNQAAIERGEERYNIYCKVCHGAAGDGQGRTAAFGMAAIANLTNAPYTDMADGEIFHYIGHGSRSGRMFGYKEKLSVEDRWKVVLYVRALQRAANGSIEDLTPADKEGLGL</sequence>
<dbReference type="GO" id="GO:0046872">
    <property type="term" value="F:metal ion binding"/>
    <property type="evidence" value="ECO:0007669"/>
    <property type="project" value="UniProtKB-KW"/>
</dbReference>
<reference evidence="6 7" key="1">
    <citation type="submission" date="2020-07" db="EMBL/GenBank/DDBJ databases">
        <authorList>
            <person name="Feng X."/>
        </authorList>
    </citation>
    <scope>NUCLEOTIDE SEQUENCE [LARGE SCALE GENOMIC DNA]</scope>
    <source>
        <strain evidence="6 7">JCM23202</strain>
    </source>
</reference>
<dbReference type="PROSITE" id="PS51007">
    <property type="entry name" value="CYTC"/>
    <property type="match status" value="1"/>
</dbReference>
<evidence type="ECO:0000313" key="7">
    <source>
        <dbReference type="Proteomes" id="UP000526501"/>
    </source>
</evidence>
<protein>
    <submittedName>
        <fullName evidence="6">C-type cytochrome</fullName>
    </submittedName>
</protein>
<keyword evidence="3 4" id="KW-0408">Iron</keyword>
<evidence type="ECO:0000256" key="4">
    <source>
        <dbReference type="PROSITE-ProRule" id="PRU00433"/>
    </source>
</evidence>
<dbReference type="Gene3D" id="1.10.760.10">
    <property type="entry name" value="Cytochrome c-like domain"/>
    <property type="match status" value="1"/>
</dbReference>